<dbReference type="PROSITE" id="PS50075">
    <property type="entry name" value="CARRIER"/>
    <property type="match status" value="1"/>
</dbReference>
<dbReference type="InterPro" id="IPR014043">
    <property type="entry name" value="Acyl_transferase_dom"/>
</dbReference>
<dbReference type="Gene3D" id="3.40.366.10">
    <property type="entry name" value="Malonyl-Coenzyme A Acyl Carrier Protein, domain 2"/>
    <property type="match status" value="1"/>
</dbReference>
<keyword evidence="4" id="KW-0597">Phosphoprotein</keyword>
<comment type="pathway">
    <text evidence="2">Antibiotic biosynthesis.</text>
</comment>
<dbReference type="Pfam" id="PF00698">
    <property type="entry name" value="Acyl_transf_1"/>
    <property type="match status" value="1"/>
</dbReference>
<dbReference type="InterPro" id="IPR018201">
    <property type="entry name" value="Ketoacyl_synth_AS"/>
</dbReference>
<feature type="active site" description="Proton acceptor; for dehydratase activity" evidence="9">
    <location>
        <position position="972"/>
    </location>
</feature>
<evidence type="ECO:0000313" key="14">
    <source>
        <dbReference type="Proteomes" id="UP001198565"/>
    </source>
</evidence>
<dbReference type="Gene3D" id="3.10.129.110">
    <property type="entry name" value="Polyketide synthase dehydratase"/>
    <property type="match status" value="1"/>
</dbReference>
<keyword evidence="6" id="KW-0045">Antibiotic biosynthesis</keyword>
<dbReference type="Pfam" id="PF00109">
    <property type="entry name" value="ketoacyl-synt"/>
    <property type="match status" value="1"/>
</dbReference>
<dbReference type="Gene3D" id="3.40.50.720">
    <property type="entry name" value="NAD(P)-binding Rossmann-like Domain"/>
    <property type="match status" value="1"/>
</dbReference>
<evidence type="ECO:0000259" key="11">
    <source>
        <dbReference type="PROSITE" id="PS52004"/>
    </source>
</evidence>
<dbReference type="InterPro" id="IPR014030">
    <property type="entry name" value="Ketoacyl_synth_N"/>
</dbReference>
<dbReference type="InterPro" id="IPR057326">
    <property type="entry name" value="KR_dom"/>
</dbReference>
<dbReference type="InterPro" id="IPR020807">
    <property type="entry name" value="PKS_DH"/>
</dbReference>
<dbReference type="InterPro" id="IPR016036">
    <property type="entry name" value="Malonyl_transacylase_ACP-bd"/>
</dbReference>
<dbReference type="Gene3D" id="1.10.1200.10">
    <property type="entry name" value="ACP-like"/>
    <property type="match status" value="1"/>
</dbReference>
<dbReference type="Pfam" id="PF16197">
    <property type="entry name" value="KAsynt_C_assoc"/>
    <property type="match status" value="1"/>
</dbReference>
<keyword evidence="8" id="KW-0012">Acyltransferase</keyword>
<accession>A0ABS7QQ28</accession>
<keyword evidence="14" id="KW-1185">Reference proteome</keyword>
<dbReference type="InterPro" id="IPR015083">
    <property type="entry name" value="NorB/c/GfsB-D-like_docking"/>
</dbReference>
<dbReference type="Gene3D" id="3.40.47.10">
    <property type="match status" value="1"/>
</dbReference>
<dbReference type="SUPFAM" id="SSF55048">
    <property type="entry name" value="Probable ACP-binding domain of malonyl-CoA ACP transacylase"/>
    <property type="match status" value="1"/>
</dbReference>
<dbReference type="SUPFAM" id="SSF53901">
    <property type="entry name" value="Thiolase-like"/>
    <property type="match status" value="1"/>
</dbReference>
<dbReference type="Pfam" id="PF14765">
    <property type="entry name" value="PS-DH"/>
    <property type="match status" value="1"/>
</dbReference>
<dbReference type="CDD" id="cd00833">
    <property type="entry name" value="PKS"/>
    <property type="match status" value="1"/>
</dbReference>
<dbReference type="SMART" id="SM00822">
    <property type="entry name" value="PKS_KR"/>
    <property type="match status" value="1"/>
</dbReference>
<dbReference type="PROSITE" id="PS52019">
    <property type="entry name" value="PKS_MFAS_DH"/>
    <property type="match status" value="1"/>
</dbReference>
<dbReference type="PROSITE" id="PS00606">
    <property type="entry name" value="KS3_1"/>
    <property type="match status" value="1"/>
</dbReference>
<dbReference type="EMBL" id="JAINVZ010000005">
    <property type="protein sequence ID" value="MBY8885298.1"/>
    <property type="molecule type" value="Genomic_DNA"/>
</dbReference>
<dbReference type="InterPro" id="IPR049551">
    <property type="entry name" value="PKS_DH_C"/>
</dbReference>
<organism evidence="13 14">
    <name type="scientific">Streptantibioticus parmotrematis</name>
    <dbReference type="NCBI Taxonomy" id="2873249"/>
    <lineage>
        <taxon>Bacteria</taxon>
        <taxon>Bacillati</taxon>
        <taxon>Actinomycetota</taxon>
        <taxon>Actinomycetes</taxon>
        <taxon>Kitasatosporales</taxon>
        <taxon>Streptomycetaceae</taxon>
        <taxon>Streptantibioticus</taxon>
    </lineage>
</organism>
<dbReference type="InterPro" id="IPR036299">
    <property type="entry name" value="Polyketide_synth_docking_sf"/>
</dbReference>
<dbReference type="Pfam" id="PF02801">
    <property type="entry name" value="Ketoacyl-synt_C"/>
    <property type="match status" value="1"/>
</dbReference>
<dbReference type="Pfam" id="PF00550">
    <property type="entry name" value="PP-binding"/>
    <property type="match status" value="1"/>
</dbReference>
<dbReference type="InterPro" id="IPR009081">
    <property type="entry name" value="PP-bd_ACP"/>
</dbReference>
<evidence type="ECO:0000256" key="9">
    <source>
        <dbReference type="PROSITE-ProRule" id="PRU01363"/>
    </source>
</evidence>
<comment type="cofactor">
    <cofactor evidence="1">
        <name>pantetheine 4'-phosphate</name>
        <dbReference type="ChEBI" id="CHEBI:47942"/>
    </cofactor>
</comment>
<feature type="domain" description="Carrier" evidence="10">
    <location>
        <begin position="1682"/>
        <end position="1757"/>
    </location>
</feature>
<dbReference type="PANTHER" id="PTHR43775:SF51">
    <property type="entry name" value="INACTIVE PHENOLPHTHIOCEROL SYNTHESIS POLYKETIDE SYNTHASE TYPE I PKS1-RELATED"/>
    <property type="match status" value="1"/>
</dbReference>
<dbReference type="SMART" id="SM00826">
    <property type="entry name" value="PKS_DH"/>
    <property type="match status" value="1"/>
</dbReference>
<dbReference type="SUPFAM" id="SSF47336">
    <property type="entry name" value="ACP-like"/>
    <property type="match status" value="1"/>
</dbReference>
<evidence type="ECO:0000256" key="3">
    <source>
        <dbReference type="ARBA" id="ARBA00022450"/>
    </source>
</evidence>
<dbReference type="Pfam" id="PF08990">
    <property type="entry name" value="Docking"/>
    <property type="match status" value="1"/>
</dbReference>
<dbReference type="InterPro" id="IPR036291">
    <property type="entry name" value="NAD(P)-bd_dom_sf"/>
</dbReference>
<gene>
    <name evidence="13" type="ORF">K7472_10620</name>
</gene>
<dbReference type="InterPro" id="IPR049552">
    <property type="entry name" value="PKS_DH_N"/>
</dbReference>
<dbReference type="Pfam" id="PF21089">
    <property type="entry name" value="PKS_DH_N"/>
    <property type="match status" value="1"/>
</dbReference>
<evidence type="ECO:0000256" key="8">
    <source>
        <dbReference type="ARBA" id="ARBA00023315"/>
    </source>
</evidence>
<dbReference type="InterPro" id="IPR014031">
    <property type="entry name" value="Ketoacyl_synth_C"/>
</dbReference>
<feature type="region of interest" description="C-terminal hotdog fold" evidence="9">
    <location>
        <begin position="1071"/>
        <end position="1205"/>
    </location>
</feature>
<dbReference type="InterPro" id="IPR016035">
    <property type="entry name" value="Acyl_Trfase/lysoPLipase"/>
</dbReference>
<dbReference type="InterPro" id="IPR036736">
    <property type="entry name" value="ACP-like_sf"/>
</dbReference>
<name>A0ABS7QQ28_9ACTN</name>
<dbReference type="PROSITE" id="PS00012">
    <property type="entry name" value="PHOSPHOPANTETHEINE"/>
    <property type="match status" value="1"/>
</dbReference>
<keyword evidence="7" id="KW-0511">Multifunctional enzyme</keyword>
<dbReference type="SUPFAM" id="SSF51735">
    <property type="entry name" value="NAD(P)-binding Rossmann-fold domains"/>
    <property type="match status" value="2"/>
</dbReference>
<dbReference type="InterPro" id="IPR032821">
    <property type="entry name" value="PKS_assoc"/>
</dbReference>
<sequence>MATEERLREYLRRATADLADARHRLADAEERAHEPIAVVGMGCRYPGGVTDPDGLWDLVDSGTDATSAFPAERGWDAEALYDPDPDTPGHTYSARGGFLDDPGAFDAPFFRMSPRGAQATDPQHRLMLETAWEAFERAGIDPATLRGSRTGVWAGLMYEFYSAQHLGAIPEELDGTLLISSTPSMLSGRVSYTFGLEGPSVTLDTACSSSLVAVHQAVRSLRDGECALALAGGVTVMAVPDIFLEFSRQRGLAPDGRVKPFSADADGTVWAEGCGVLLLERLSDAVRAGHPVHGVIRGTAVNQDGASNGQTAPSGPAQEKVIAQALADARLEARDIDAVEAHGTGTPLGDPIEANAILATYGKGRPQDRPLLLGSLKSNIGHAQAASGVGGMIKMMLAMRHGKLPRTINISAPTPRVDWSSGAVELLDREREWARRADGTRRAAVSSFGISGTNAHVILEEPPAPAGSETSDDPRATVVNGTPDTPVNAPAAWVLSARGDTALRGQARRLADRVSADRGLRPVDVAYSLAATRSRFDDRAVVVGRDRGELLDRLTAFADGSDGASVITGTASGTTRPAVVFSGQGGQRLGMGRGLYEAFPVFAGAFDGVCGVVDGLLGRSLREVLWAVPGGGAAGLVDETGFTQPGLFAFEVALFRLLGSWGVVPGVVAGHSVGEFAAACVAGLWDVGDAARLVVARGRLMQGLPSGGGMFAVAAGEGEVLGSLAGLEGRVAVAAVNSPVDVVISGEVEACRAVAEVWVSRGRRVSRLPVSHAFHSPLMEPMLEEFRAELGSVEFREPVVAYEPAVGGGRSWSDPEYWVDQVRGAVRFADLVGRLEASGTGVFVEVGPRAVLSGMVRSSLSPQSTATVTATARRDTEEPMALLTALAQAHVAGAEVDWAAVAEGGRAVELPTYAFDHQRYWLTRSASRTDAADLGLTGLAHPVLRAAVTMAGGGLVATGRLSATDLPWLTDHAVAGRVVVPGAALLDLVLRAGERAGYAAVADLTFEAPMLLPSTGALDVQVAVDADGAVRVHARTDADADWSRHASGTLAADAGGVDSCAWAAAWPPPGAEPVELHGAYERLADLGYEYGPAFRGLRAAWRSGGELFAEVAVPEAAEENGFGLHPVLLDSAFHPYVADGDSTELRLPFVFRGVRQVATGATALRLRLAATGTDRLSVEAVDDDGRLVLSAVELTVRKVAAEALVASGGGSAPAGYGQVEWTPVAPEPDADATWARLGHGVDALPDYADPDALAAAGGGPDYVLIDCDAHEASRSGDVPAAVRGITAYVLGLLQRAAADPALAKARLVFRADPDAPRTGAVWGLVRAAQLEHPDRFVLFTGDAPDPATHVPALLAGAVAAGETQLRARDGALLAPRIARRGVAATATARIPADGTVLVTGGTGGLGALVARRLVERFGVRHLLLVSRSGPDAAGVPQLVAEIEASGATVRVESCDVADREALAALLDSVPADHPLTGVVHAAGTLDDAPLGSLTPERLERVLRPKADAAWLLHELTLDQPLRFFILFSSIAGALGNAGQANYAAANTFLDALARHRAAAGLPALSIDWGLWKTAGMGAGLTPADEARLARIGVAALTEQQGLDLFDAALADDGSGDPVVVASRWTLDGLRARAESGESVPPVLRGMVRGVRKAAPSRTTAGGPRAVTLGEALAGLTAADARHKVVETLRSHVAAVLAHGSADSVAVDRAFIDLGFDSLTSVELRNRVNADTGLALPATLVFDHPTVSALADHLLAELAPQAPDPAQALATALDALTIEALDAEPGRHTHVLTLLQEAVERLTVTANGSDGAPDGLTDELETASDEEIFAFIDAQL</sequence>
<evidence type="ECO:0000256" key="6">
    <source>
        <dbReference type="ARBA" id="ARBA00023194"/>
    </source>
</evidence>
<evidence type="ECO:0000256" key="1">
    <source>
        <dbReference type="ARBA" id="ARBA00001957"/>
    </source>
</evidence>
<keyword evidence="3" id="KW-0596">Phosphopantetheine</keyword>
<feature type="domain" description="PKS/mFAS DH" evidence="12">
    <location>
        <begin position="941"/>
        <end position="1205"/>
    </location>
</feature>
<evidence type="ECO:0000259" key="12">
    <source>
        <dbReference type="PROSITE" id="PS52019"/>
    </source>
</evidence>
<dbReference type="SUPFAM" id="SSF101173">
    <property type="entry name" value="Docking domain B of the erythromycin polyketide synthase (DEBS)"/>
    <property type="match status" value="1"/>
</dbReference>
<evidence type="ECO:0000259" key="10">
    <source>
        <dbReference type="PROSITE" id="PS50075"/>
    </source>
</evidence>
<dbReference type="InterPro" id="IPR049900">
    <property type="entry name" value="PKS_mFAS_DH"/>
</dbReference>
<dbReference type="CDD" id="cd08956">
    <property type="entry name" value="KR_3_FAS_SDR_x"/>
    <property type="match status" value="1"/>
</dbReference>
<dbReference type="InterPro" id="IPR020806">
    <property type="entry name" value="PKS_PP-bd"/>
</dbReference>
<dbReference type="InterPro" id="IPR020841">
    <property type="entry name" value="PKS_Beta-ketoAc_synthase_dom"/>
</dbReference>
<evidence type="ECO:0000256" key="7">
    <source>
        <dbReference type="ARBA" id="ARBA00023268"/>
    </source>
</evidence>
<feature type="domain" description="Ketosynthase family 3 (KS3)" evidence="11">
    <location>
        <begin position="33"/>
        <end position="461"/>
    </location>
</feature>
<dbReference type="InterPro" id="IPR050091">
    <property type="entry name" value="PKS_NRPS_Biosynth_Enz"/>
</dbReference>
<comment type="caution">
    <text evidence="13">The sequence shown here is derived from an EMBL/GenBank/DDBJ whole genome shotgun (WGS) entry which is preliminary data.</text>
</comment>
<feature type="region of interest" description="N-terminal hotdog fold" evidence="9">
    <location>
        <begin position="941"/>
        <end position="1057"/>
    </location>
</feature>
<evidence type="ECO:0000256" key="5">
    <source>
        <dbReference type="ARBA" id="ARBA00022679"/>
    </source>
</evidence>
<dbReference type="InterPro" id="IPR042104">
    <property type="entry name" value="PKS_dehydratase_sf"/>
</dbReference>
<evidence type="ECO:0000313" key="13">
    <source>
        <dbReference type="EMBL" id="MBY8885298.1"/>
    </source>
</evidence>
<dbReference type="InterPro" id="IPR013968">
    <property type="entry name" value="PKS_KR"/>
</dbReference>
<dbReference type="SMART" id="SM00825">
    <property type="entry name" value="PKS_KS"/>
    <property type="match status" value="1"/>
</dbReference>
<dbReference type="SMART" id="SM00823">
    <property type="entry name" value="PKS_PP"/>
    <property type="match status" value="1"/>
</dbReference>
<dbReference type="InterPro" id="IPR001227">
    <property type="entry name" value="Ac_transferase_dom_sf"/>
</dbReference>
<dbReference type="SMART" id="SM00827">
    <property type="entry name" value="PKS_AT"/>
    <property type="match status" value="1"/>
</dbReference>
<dbReference type="SUPFAM" id="SSF52151">
    <property type="entry name" value="FabD/lysophospholipase-like"/>
    <property type="match status" value="1"/>
</dbReference>
<dbReference type="InterPro" id="IPR016039">
    <property type="entry name" value="Thiolase-like"/>
</dbReference>
<reference evidence="13 14" key="1">
    <citation type="submission" date="2021-08" db="EMBL/GenBank/DDBJ databases">
        <title>Streptomyces sp. PTM05 isolated from lichen.</title>
        <authorList>
            <person name="Somphong A."/>
            <person name="Phongsopitanun W."/>
            <person name="Tanasupawat S."/>
        </authorList>
    </citation>
    <scope>NUCLEOTIDE SEQUENCE [LARGE SCALE GENOMIC DNA]</scope>
    <source>
        <strain evidence="13 14">Ptm05</strain>
    </source>
</reference>
<dbReference type="PROSITE" id="PS52004">
    <property type="entry name" value="KS3_2"/>
    <property type="match status" value="1"/>
</dbReference>
<feature type="active site" description="Proton donor; for dehydratase activity" evidence="9">
    <location>
        <position position="1130"/>
    </location>
</feature>
<evidence type="ECO:0000256" key="4">
    <source>
        <dbReference type="ARBA" id="ARBA00022553"/>
    </source>
</evidence>
<evidence type="ECO:0000256" key="2">
    <source>
        <dbReference type="ARBA" id="ARBA00004792"/>
    </source>
</evidence>
<dbReference type="Pfam" id="PF08659">
    <property type="entry name" value="KR"/>
    <property type="match status" value="1"/>
</dbReference>
<dbReference type="Proteomes" id="UP001198565">
    <property type="component" value="Unassembled WGS sequence"/>
</dbReference>
<keyword evidence="5" id="KW-0808">Transferase</keyword>
<protein>
    <submittedName>
        <fullName evidence="13">SDR family NAD(P)-dependent oxidoreductase</fullName>
    </submittedName>
</protein>
<dbReference type="InterPro" id="IPR006162">
    <property type="entry name" value="Ppantetheine_attach_site"/>
</dbReference>
<dbReference type="PANTHER" id="PTHR43775">
    <property type="entry name" value="FATTY ACID SYNTHASE"/>
    <property type="match status" value="1"/>
</dbReference>
<proteinExistence type="predicted"/>
<dbReference type="SMART" id="SM01294">
    <property type="entry name" value="PKS_PP_betabranch"/>
    <property type="match status" value="1"/>
</dbReference>
<dbReference type="Gene3D" id="3.30.70.3290">
    <property type="match status" value="1"/>
</dbReference>